<keyword evidence="3" id="KW-1185">Reference proteome</keyword>
<name>A0A2Z6T809_9LACO</name>
<feature type="transmembrane region" description="Helical" evidence="1">
    <location>
        <begin position="20"/>
        <end position="39"/>
    </location>
</feature>
<accession>A0A2Z6T809</accession>
<protein>
    <submittedName>
        <fullName evidence="2">Uncharacterized protein</fullName>
    </submittedName>
</protein>
<dbReference type="OrthoDB" id="9992859at2"/>
<dbReference type="Proteomes" id="UP000257317">
    <property type="component" value="Unassembled WGS sequence"/>
</dbReference>
<feature type="transmembrane region" description="Helical" evidence="1">
    <location>
        <begin position="174"/>
        <end position="193"/>
    </location>
</feature>
<keyword evidence="1" id="KW-0472">Membrane</keyword>
<gene>
    <name evidence="2" type="ORF">LrDSM24759_03320</name>
</gene>
<organism evidence="2 3">
    <name type="scientific">Lactobacillus rodentium</name>
    <dbReference type="NCBI Taxonomy" id="947835"/>
    <lineage>
        <taxon>Bacteria</taxon>
        <taxon>Bacillati</taxon>
        <taxon>Bacillota</taxon>
        <taxon>Bacilli</taxon>
        <taxon>Lactobacillales</taxon>
        <taxon>Lactobacillaceae</taxon>
        <taxon>Lactobacillus</taxon>
    </lineage>
</organism>
<keyword evidence="1" id="KW-1133">Transmembrane helix</keyword>
<reference evidence="3" key="1">
    <citation type="submission" date="2018-03" db="EMBL/GenBank/DDBJ databases">
        <title>New taxa in the Lactobacillus gasseri group.</title>
        <authorList>
            <person name="Tanizawa Y."/>
            <person name="Tohno M."/>
            <person name="Endo A."/>
            <person name="Arita M."/>
        </authorList>
    </citation>
    <scope>NUCLEOTIDE SEQUENCE [LARGE SCALE GENOMIC DNA]</scope>
    <source>
        <strain evidence="3">DSM 24759</strain>
    </source>
</reference>
<evidence type="ECO:0000313" key="2">
    <source>
        <dbReference type="EMBL" id="GBG04418.1"/>
    </source>
</evidence>
<evidence type="ECO:0000313" key="3">
    <source>
        <dbReference type="Proteomes" id="UP000257317"/>
    </source>
</evidence>
<dbReference type="AlphaFoldDB" id="A0A2Z6T809"/>
<sequence>MIDYIKDAWKISGNLNKLKYFGIANILWTIALAFFLYNLVIDFCQGAITPNVTDTLVQLLFAIIIVILTFVLWILNIRFYPFAFKKMKVSTQKIIEESVAQYKEVRNAGPRTFSERPDGTTSADKIIRHSAFKQGEWKVIDNSPRTRQESKVSHYVNAVGNGMGSGLGWLSMKVYFWFLRIMLWPVAFISGLANMGPIVHEYRKTQETNNVNLQ</sequence>
<keyword evidence="1" id="KW-0812">Transmembrane</keyword>
<feature type="transmembrane region" description="Helical" evidence="1">
    <location>
        <begin position="59"/>
        <end position="80"/>
    </location>
</feature>
<dbReference type="RefSeq" id="WP_117117766.1">
    <property type="nucleotide sequence ID" value="NZ_BFBY01000002.1"/>
</dbReference>
<dbReference type="EMBL" id="BFBY01000002">
    <property type="protein sequence ID" value="GBG04418.1"/>
    <property type="molecule type" value="Genomic_DNA"/>
</dbReference>
<proteinExistence type="predicted"/>
<evidence type="ECO:0000256" key="1">
    <source>
        <dbReference type="SAM" id="Phobius"/>
    </source>
</evidence>
<comment type="caution">
    <text evidence="2">The sequence shown here is derived from an EMBL/GenBank/DDBJ whole genome shotgun (WGS) entry which is preliminary data.</text>
</comment>